<dbReference type="Pfam" id="PF02517">
    <property type="entry name" value="Rce1-like"/>
    <property type="match status" value="1"/>
</dbReference>
<dbReference type="EMBL" id="JAPQES010000001">
    <property type="protein sequence ID" value="MCY6369744.1"/>
    <property type="molecule type" value="Genomic_DNA"/>
</dbReference>
<keyword evidence="1" id="KW-0472">Membrane</keyword>
<evidence type="ECO:0000313" key="4">
    <source>
        <dbReference type="Proteomes" id="UP001079657"/>
    </source>
</evidence>
<feature type="transmembrane region" description="Helical" evidence="1">
    <location>
        <begin position="154"/>
        <end position="171"/>
    </location>
</feature>
<feature type="transmembrane region" description="Helical" evidence="1">
    <location>
        <begin position="119"/>
        <end position="142"/>
    </location>
</feature>
<keyword evidence="3" id="KW-0378">Hydrolase</keyword>
<dbReference type="GO" id="GO:0008237">
    <property type="term" value="F:metallopeptidase activity"/>
    <property type="evidence" value="ECO:0007669"/>
    <property type="project" value="UniProtKB-KW"/>
</dbReference>
<evidence type="ECO:0000259" key="2">
    <source>
        <dbReference type="Pfam" id="PF02517"/>
    </source>
</evidence>
<evidence type="ECO:0000256" key="1">
    <source>
        <dbReference type="SAM" id="Phobius"/>
    </source>
</evidence>
<keyword evidence="4" id="KW-1185">Reference proteome</keyword>
<keyword evidence="3" id="KW-0482">Metalloprotease</keyword>
<comment type="caution">
    <text evidence="3">The sequence shown here is derived from an EMBL/GenBank/DDBJ whole genome shotgun (WGS) entry which is preliminary data.</text>
</comment>
<accession>A0ABT4CL24</accession>
<evidence type="ECO:0000313" key="3">
    <source>
        <dbReference type="EMBL" id="MCY6369744.1"/>
    </source>
</evidence>
<organism evidence="3 4">
    <name type="scientific">Clostridium ganghwense</name>
    <dbReference type="NCBI Taxonomy" id="312089"/>
    <lineage>
        <taxon>Bacteria</taxon>
        <taxon>Bacillati</taxon>
        <taxon>Bacillota</taxon>
        <taxon>Clostridia</taxon>
        <taxon>Eubacteriales</taxon>
        <taxon>Clostridiaceae</taxon>
        <taxon>Clostridium</taxon>
    </lineage>
</organism>
<sequence>MYDDMYSKKYILVSSLAAFIILYFVEQGMGVNYIVKTITKIALFTLIPYVYIKFIKKSNIKNLVNFNCLNKKSLKYGFLVGIISFLIILLAYNILASYIDLNSISSELQNKSKITPENFILIGAYITLGNSFLEEVFFRGFIFLNMYKLGYKKLAYIYSSVLFGIYHIAIFKTWFSLGITFLALFGLIAVGFVFNFLDTKSENFINSWVVHILADSAIIFIGFKMFKII</sequence>
<feature type="transmembrane region" description="Helical" evidence="1">
    <location>
        <begin position="37"/>
        <end position="55"/>
    </location>
</feature>
<name>A0ABT4CL24_9CLOT</name>
<proteinExistence type="predicted"/>
<feature type="transmembrane region" description="Helical" evidence="1">
    <location>
        <begin position="177"/>
        <end position="197"/>
    </location>
</feature>
<keyword evidence="1" id="KW-0812">Transmembrane</keyword>
<dbReference type="InterPro" id="IPR003675">
    <property type="entry name" value="Rce1/LyrA-like_dom"/>
</dbReference>
<protein>
    <submittedName>
        <fullName evidence="3">CPBP family intramembrane metalloprotease</fullName>
    </submittedName>
</protein>
<feature type="transmembrane region" description="Helical" evidence="1">
    <location>
        <begin position="204"/>
        <end position="223"/>
    </location>
</feature>
<keyword evidence="1" id="KW-1133">Transmembrane helix</keyword>
<feature type="domain" description="CAAX prenyl protease 2/Lysostaphin resistance protein A-like" evidence="2">
    <location>
        <begin position="118"/>
        <end position="216"/>
    </location>
</feature>
<reference evidence="3" key="1">
    <citation type="submission" date="2022-12" db="EMBL/GenBank/DDBJ databases">
        <authorList>
            <person name="Wang J."/>
        </authorList>
    </citation>
    <scope>NUCLEOTIDE SEQUENCE</scope>
    <source>
        <strain evidence="3">HY-42-06</strain>
    </source>
</reference>
<keyword evidence="3" id="KW-0645">Protease</keyword>
<gene>
    <name evidence="3" type="ORF">OXH55_03760</name>
</gene>
<feature type="transmembrane region" description="Helical" evidence="1">
    <location>
        <begin position="9"/>
        <end position="25"/>
    </location>
</feature>
<dbReference type="Proteomes" id="UP001079657">
    <property type="component" value="Unassembled WGS sequence"/>
</dbReference>
<dbReference type="RefSeq" id="WP_268048114.1">
    <property type="nucleotide sequence ID" value="NZ_JAPQES010000001.1"/>
</dbReference>
<feature type="transmembrane region" description="Helical" evidence="1">
    <location>
        <begin position="76"/>
        <end position="99"/>
    </location>
</feature>